<dbReference type="AlphaFoldDB" id="A0A6N7VS30"/>
<dbReference type="EMBL" id="VULO01000008">
    <property type="protein sequence ID" value="MSS84584.1"/>
    <property type="molecule type" value="Genomic_DNA"/>
</dbReference>
<evidence type="ECO:0000313" key="2">
    <source>
        <dbReference type="Proteomes" id="UP000470875"/>
    </source>
</evidence>
<organism evidence="1 2">
    <name type="scientific">Scrofimicrobium canadense</name>
    <dbReference type="NCBI Taxonomy" id="2652290"/>
    <lineage>
        <taxon>Bacteria</taxon>
        <taxon>Bacillati</taxon>
        <taxon>Actinomycetota</taxon>
        <taxon>Actinomycetes</taxon>
        <taxon>Actinomycetales</taxon>
        <taxon>Actinomycetaceae</taxon>
        <taxon>Scrofimicrobium</taxon>
    </lineage>
</organism>
<dbReference type="Proteomes" id="UP000470875">
    <property type="component" value="Unassembled WGS sequence"/>
</dbReference>
<evidence type="ECO:0000313" key="1">
    <source>
        <dbReference type="EMBL" id="MSS84584.1"/>
    </source>
</evidence>
<proteinExistence type="predicted"/>
<accession>A0A6N7VS30</accession>
<gene>
    <name evidence="1" type="ORF">FYJ24_07370</name>
</gene>
<reference evidence="1 2" key="1">
    <citation type="submission" date="2019-08" db="EMBL/GenBank/DDBJ databases">
        <title>In-depth cultivation of the pig gut microbiome towards novel bacterial diversity and tailored functional studies.</title>
        <authorList>
            <person name="Wylensek D."/>
            <person name="Hitch T.C.A."/>
            <person name="Clavel T."/>
        </authorList>
    </citation>
    <scope>NUCLEOTIDE SEQUENCE [LARGE SCALE GENOMIC DNA]</scope>
    <source>
        <strain evidence="1 2">WB03_NA08</strain>
    </source>
</reference>
<sequence length="106" mass="11106">MVDRLVADIDALDDLGNSLFQVRDLLDGLGERIAAEEDSLGSPAVIAAVGGFESHWSRGRRLLRGSADALGQMLIDSAATYESGDADIAASLQVEQGSTSAVVPQY</sequence>
<dbReference type="RefSeq" id="WP_154545090.1">
    <property type="nucleotide sequence ID" value="NZ_VULO01000008.1"/>
</dbReference>
<comment type="caution">
    <text evidence="1">The sequence shown here is derived from an EMBL/GenBank/DDBJ whole genome shotgun (WGS) entry which is preliminary data.</text>
</comment>
<keyword evidence="2" id="KW-1185">Reference proteome</keyword>
<name>A0A6N7VS30_9ACTO</name>
<protein>
    <submittedName>
        <fullName evidence="1">Uncharacterized protein</fullName>
    </submittedName>
</protein>